<evidence type="ECO:0000313" key="1">
    <source>
        <dbReference type="EMBL" id="QBZ83441.1"/>
    </source>
</evidence>
<dbReference type="EMBL" id="CP032096">
    <property type="protein sequence ID" value="QBZ83441.1"/>
    <property type="molecule type" value="Genomic_DNA"/>
</dbReference>
<keyword evidence="2" id="KW-1185">Reference proteome</keyword>
<gene>
    <name evidence="1" type="ORF">GHNINEIG_01496</name>
</gene>
<reference evidence="1 2" key="1">
    <citation type="submission" date="2018-08" db="EMBL/GenBank/DDBJ databases">
        <title>Horizontal acquisition of hydrogen conversion ability and other habitat adaptations in Hydrogenovibrio crunogenus strains.</title>
        <authorList>
            <person name="Gonnella G."/>
            <person name="Adam N."/>
            <person name="Perner M."/>
        </authorList>
    </citation>
    <scope>NUCLEOTIDE SEQUENCE [LARGE SCALE GENOMIC DNA]</scope>
    <source>
        <strain evidence="1 2">SP-41</strain>
    </source>
</reference>
<accession>A0A4P7NZY4</accession>
<proteinExistence type="predicted"/>
<sequence length="192" mass="21423">MKLWNKEVGLAIGLLFFAGIASAGEYLGLGLGEQTIDQVKSSLKSAEGGFDDNYGYKGYGSDLPIIKVSYYEKFNKFGSVREAWLSFSPDKKLYDISVTWQDAGETFKTLKDALDTKYGAASPQGRGFQQDYKYRDGNVEIILNRNTFGFGNRQSTSLNYTFTPALAEVRKMKNLIEEDIKKKNAKKAASDL</sequence>
<dbReference type="OrthoDB" id="7059709at2"/>
<name>A0A4P7NZY4_9GAMM</name>
<organism evidence="1 2">
    <name type="scientific">Hydrogenovibrio crunogenus</name>
    <dbReference type="NCBI Taxonomy" id="39765"/>
    <lineage>
        <taxon>Bacteria</taxon>
        <taxon>Pseudomonadati</taxon>
        <taxon>Pseudomonadota</taxon>
        <taxon>Gammaproteobacteria</taxon>
        <taxon>Thiotrichales</taxon>
        <taxon>Piscirickettsiaceae</taxon>
        <taxon>Hydrogenovibrio</taxon>
    </lineage>
</organism>
<protein>
    <submittedName>
        <fullName evidence="1">Uncharacterized protein</fullName>
    </submittedName>
</protein>
<dbReference type="Proteomes" id="UP000296201">
    <property type="component" value="Chromosome"/>
</dbReference>
<dbReference type="AlphaFoldDB" id="A0A4P7NZY4"/>
<evidence type="ECO:0000313" key="2">
    <source>
        <dbReference type="Proteomes" id="UP000296201"/>
    </source>
</evidence>
<dbReference type="RefSeq" id="WP_135796064.1">
    <property type="nucleotide sequence ID" value="NZ_CP032096.1"/>
</dbReference>